<reference evidence="3 4" key="1">
    <citation type="submission" date="2018-06" db="EMBL/GenBank/DDBJ databases">
        <title>Genomic Encyclopedia of Archaeal and Bacterial Type Strains, Phase II (KMG-II): from individual species to whole genera.</title>
        <authorList>
            <person name="Goeker M."/>
        </authorList>
    </citation>
    <scope>NUCLEOTIDE SEQUENCE [LARGE SCALE GENOMIC DNA]</scope>
    <source>
        <strain evidence="3 4">DSM 19830</strain>
    </source>
</reference>
<name>A0A2W7QMI3_9BACT</name>
<feature type="compositionally biased region" description="Polar residues" evidence="1">
    <location>
        <begin position="153"/>
        <end position="172"/>
    </location>
</feature>
<keyword evidence="2" id="KW-1133">Transmembrane helix</keyword>
<comment type="caution">
    <text evidence="3">The sequence shown here is derived from an EMBL/GenBank/DDBJ whole genome shotgun (WGS) entry which is preliminary data.</text>
</comment>
<evidence type="ECO:0008006" key="5">
    <source>
        <dbReference type="Google" id="ProtNLM"/>
    </source>
</evidence>
<organism evidence="3 4">
    <name type="scientific">Algoriphagus chordae</name>
    <dbReference type="NCBI Taxonomy" id="237019"/>
    <lineage>
        <taxon>Bacteria</taxon>
        <taxon>Pseudomonadati</taxon>
        <taxon>Bacteroidota</taxon>
        <taxon>Cytophagia</taxon>
        <taxon>Cytophagales</taxon>
        <taxon>Cyclobacteriaceae</taxon>
        <taxon>Algoriphagus</taxon>
    </lineage>
</organism>
<accession>A0A2W7QMI3</accession>
<feature type="transmembrane region" description="Helical" evidence="2">
    <location>
        <begin position="99"/>
        <end position="118"/>
    </location>
</feature>
<evidence type="ECO:0000313" key="4">
    <source>
        <dbReference type="Proteomes" id="UP000248882"/>
    </source>
</evidence>
<protein>
    <recommendedName>
        <fullName evidence="5">SPOR domain-containing protein</fullName>
    </recommendedName>
</protein>
<dbReference type="AlphaFoldDB" id="A0A2W7QMI3"/>
<dbReference type="EMBL" id="QKZT01000014">
    <property type="protein sequence ID" value="PZX49663.1"/>
    <property type="molecule type" value="Genomic_DNA"/>
</dbReference>
<keyword evidence="2" id="KW-0812">Transmembrane</keyword>
<dbReference type="Proteomes" id="UP000248882">
    <property type="component" value="Unassembled WGS sequence"/>
</dbReference>
<evidence type="ECO:0000313" key="3">
    <source>
        <dbReference type="EMBL" id="PZX49663.1"/>
    </source>
</evidence>
<gene>
    <name evidence="3" type="ORF">LV85_03106</name>
</gene>
<keyword evidence="2" id="KW-0472">Membrane</keyword>
<evidence type="ECO:0000256" key="2">
    <source>
        <dbReference type="SAM" id="Phobius"/>
    </source>
</evidence>
<sequence length="278" mass="30896">MGWGLGSIHLVSYYSPKAMAKSTDNKHWTDPKDYGLPYVEVVPLAQAESSKKEELKAEPINVADIKKKTIQAVKPKQVETEKVSRSEYKVEEKKSNNSWVWIAAVIALAVVLVIIWQMNKSVAPSQDSTELVSESIEGLASQENDAVAINSTPSEELQTSDNQENIPDSISSVPPVAESVQTGTTIASKVSGTLVRVTEKPARPQFYIVVGSLPNEAMALQEAEQYKDRAETVYLIMPYEDVTNYRLAIGTSRGWTAINEELARVKDQYTEDLWILKY</sequence>
<evidence type="ECO:0000256" key="1">
    <source>
        <dbReference type="SAM" id="MobiDB-lite"/>
    </source>
</evidence>
<keyword evidence="4" id="KW-1185">Reference proteome</keyword>
<proteinExistence type="predicted"/>
<feature type="region of interest" description="Disordered" evidence="1">
    <location>
        <begin position="153"/>
        <end position="175"/>
    </location>
</feature>